<dbReference type="EMBL" id="KQ993872">
    <property type="protein sequence ID" value="KZV48389.1"/>
    <property type="molecule type" value="Genomic_DNA"/>
</dbReference>
<name>A0A2Z7CUM5_9LAMI</name>
<proteinExistence type="predicted"/>
<sequence length="69" mass="7663">MDAMFKALESSELGGFLGVSRSIYEQDMTQFFTSAKVVDGAVVSIVWYASGDFFTDVYEEFKLTAGFSH</sequence>
<accession>A0A2Z7CUM5</accession>
<keyword evidence="2" id="KW-1185">Reference proteome</keyword>
<dbReference type="AlphaFoldDB" id="A0A2Z7CUM5"/>
<reference evidence="1 2" key="1">
    <citation type="journal article" date="2015" name="Proc. Natl. Acad. Sci. U.S.A.">
        <title>The resurrection genome of Boea hygrometrica: A blueprint for survival of dehydration.</title>
        <authorList>
            <person name="Xiao L."/>
            <person name="Yang G."/>
            <person name="Zhang L."/>
            <person name="Yang X."/>
            <person name="Zhao S."/>
            <person name="Ji Z."/>
            <person name="Zhou Q."/>
            <person name="Hu M."/>
            <person name="Wang Y."/>
            <person name="Chen M."/>
            <person name="Xu Y."/>
            <person name="Jin H."/>
            <person name="Xiao X."/>
            <person name="Hu G."/>
            <person name="Bao F."/>
            <person name="Hu Y."/>
            <person name="Wan P."/>
            <person name="Li L."/>
            <person name="Deng X."/>
            <person name="Kuang T."/>
            <person name="Xiang C."/>
            <person name="Zhu J.K."/>
            <person name="Oliver M.J."/>
            <person name="He Y."/>
        </authorList>
    </citation>
    <scope>NUCLEOTIDE SEQUENCE [LARGE SCALE GENOMIC DNA]</scope>
    <source>
        <strain evidence="2">cv. XS01</strain>
    </source>
</reference>
<organism evidence="1 2">
    <name type="scientific">Dorcoceras hygrometricum</name>
    <dbReference type="NCBI Taxonomy" id="472368"/>
    <lineage>
        <taxon>Eukaryota</taxon>
        <taxon>Viridiplantae</taxon>
        <taxon>Streptophyta</taxon>
        <taxon>Embryophyta</taxon>
        <taxon>Tracheophyta</taxon>
        <taxon>Spermatophyta</taxon>
        <taxon>Magnoliopsida</taxon>
        <taxon>eudicotyledons</taxon>
        <taxon>Gunneridae</taxon>
        <taxon>Pentapetalae</taxon>
        <taxon>asterids</taxon>
        <taxon>lamiids</taxon>
        <taxon>Lamiales</taxon>
        <taxon>Gesneriaceae</taxon>
        <taxon>Didymocarpoideae</taxon>
        <taxon>Trichosporeae</taxon>
        <taxon>Loxocarpinae</taxon>
        <taxon>Dorcoceras</taxon>
    </lineage>
</organism>
<gene>
    <name evidence="1" type="ORF">F511_37753</name>
</gene>
<protein>
    <submittedName>
        <fullName evidence="1">Uncharacterized protein</fullName>
    </submittedName>
</protein>
<evidence type="ECO:0000313" key="1">
    <source>
        <dbReference type="EMBL" id="KZV48389.1"/>
    </source>
</evidence>
<dbReference type="Proteomes" id="UP000250235">
    <property type="component" value="Unassembled WGS sequence"/>
</dbReference>
<evidence type="ECO:0000313" key="2">
    <source>
        <dbReference type="Proteomes" id="UP000250235"/>
    </source>
</evidence>